<dbReference type="PROSITE" id="PS51257">
    <property type="entry name" value="PROKAR_LIPOPROTEIN"/>
    <property type="match status" value="1"/>
</dbReference>
<dbReference type="InterPro" id="IPR004872">
    <property type="entry name" value="Lipoprotein_NlpA"/>
</dbReference>
<keyword evidence="9" id="KW-1185">Reference proteome</keyword>
<keyword evidence="3" id="KW-0472">Membrane</keyword>
<dbReference type="SUPFAM" id="SSF53850">
    <property type="entry name" value="Periplasmic binding protein-like II"/>
    <property type="match status" value="1"/>
</dbReference>
<evidence type="ECO:0000256" key="7">
    <source>
        <dbReference type="SAM" id="SignalP"/>
    </source>
</evidence>
<sequence>MKKNGVKKLGALVLSGILAVSLVGCGAAGGAKSDDKEISIGVTPVPHQEIVKGAVVPILEKEGYKVKVVEFNDYVQPNTAVQEGELDANYYQTTRYMENDNKERKLNLVSIAEIHLEPMGLYSKKIKDIKELKDGATIAIPNDGSNESRALALLADNGLIKLKETEDLYNLTSIEENSHNFKFSEVEAASLPVTLSDVDAAVINGNYALGAGLNPKSDSLILESTDSASIKQYFNDLVVKSGNENLEKIQALKKAFTSDDVKKFIEEKYQGSVIPAF</sequence>
<feature type="chain" id="PRO_5046542710" description="Lipoprotein" evidence="7">
    <location>
        <begin position="27"/>
        <end position="277"/>
    </location>
</feature>
<keyword evidence="5 6" id="KW-0449">Lipoprotein</keyword>
<feature type="signal peptide" evidence="7">
    <location>
        <begin position="1"/>
        <end position="26"/>
    </location>
</feature>
<evidence type="ECO:0000256" key="2">
    <source>
        <dbReference type="ARBA" id="ARBA00022729"/>
    </source>
</evidence>
<evidence type="ECO:0000256" key="3">
    <source>
        <dbReference type="ARBA" id="ARBA00023136"/>
    </source>
</evidence>
<dbReference type="PANTHER" id="PTHR30429:SF0">
    <property type="entry name" value="METHIONINE-BINDING LIPOPROTEIN METQ"/>
    <property type="match status" value="1"/>
</dbReference>
<comment type="caution">
    <text evidence="8">The sequence shown here is derived from an EMBL/GenBank/DDBJ whole genome shotgun (WGS) entry which is preliminary data.</text>
</comment>
<keyword evidence="4" id="KW-0564">Palmitate</keyword>
<gene>
    <name evidence="8" type="ORF">JJN12_09920</name>
</gene>
<evidence type="ECO:0000313" key="8">
    <source>
        <dbReference type="EMBL" id="MBK5898087.1"/>
    </source>
</evidence>
<dbReference type="EMBL" id="JAEPRJ010000001">
    <property type="protein sequence ID" value="MBK5898087.1"/>
    <property type="molecule type" value="Genomic_DNA"/>
</dbReference>
<comment type="similarity">
    <text evidence="6">Belongs to the nlpA lipoprotein family.</text>
</comment>
<dbReference type="Proteomes" id="UP000604730">
    <property type="component" value="Unassembled WGS sequence"/>
</dbReference>
<evidence type="ECO:0000313" key="9">
    <source>
        <dbReference type="Proteomes" id="UP000604730"/>
    </source>
</evidence>
<evidence type="ECO:0000256" key="4">
    <source>
        <dbReference type="ARBA" id="ARBA00023139"/>
    </source>
</evidence>
<evidence type="ECO:0000256" key="1">
    <source>
        <dbReference type="ARBA" id="ARBA00004635"/>
    </source>
</evidence>
<dbReference type="PIRSF" id="PIRSF002854">
    <property type="entry name" value="MetQ"/>
    <property type="match status" value="1"/>
</dbReference>
<dbReference type="Pfam" id="PF03180">
    <property type="entry name" value="Lipoprotein_9"/>
    <property type="match status" value="1"/>
</dbReference>
<proteinExistence type="inferred from homology"/>
<protein>
    <recommendedName>
        <fullName evidence="6">Lipoprotein</fullName>
    </recommendedName>
</protein>
<reference evidence="8 9" key="1">
    <citation type="submission" date="2021-01" db="EMBL/GenBank/DDBJ databases">
        <title>Isolation and description of Catonella massiliensis sp. nov., a novel Catonella species, isolated from a stable periodontitis subject.</title>
        <authorList>
            <person name="Antezack A."/>
            <person name="Boxberger M."/>
            <person name="La Scola B."/>
            <person name="Monnet-Corti V."/>
        </authorList>
    </citation>
    <scope>NUCLEOTIDE SEQUENCE [LARGE SCALE GENOMIC DNA]</scope>
    <source>
        <strain evidence="8 9">Marseille-Q4567</strain>
    </source>
</reference>
<dbReference type="RefSeq" id="WP_208429528.1">
    <property type="nucleotide sequence ID" value="NZ_JAEPRJ010000001.1"/>
</dbReference>
<evidence type="ECO:0000256" key="6">
    <source>
        <dbReference type="PIRNR" id="PIRNR002854"/>
    </source>
</evidence>
<dbReference type="CDD" id="cd13597">
    <property type="entry name" value="PBP2_lipoprotein_Tp32"/>
    <property type="match status" value="1"/>
</dbReference>
<keyword evidence="2 7" id="KW-0732">Signal</keyword>
<dbReference type="PANTHER" id="PTHR30429">
    <property type="entry name" value="D-METHIONINE-BINDING LIPOPROTEIN METQ"/>
    <property type="match status" value="1"/>
</dbReference>
<accession>A0ABS1J1U1</accession>
<organism evidence="8 9">
    <name type="scientific">Catonella massiliensis</name>
    <dbReference type="NCBI Taxonomy" id="2799636"/>
    <lineage>
        <taxon>Bacteria</taxon>
        <taxon>Bacillati</taxon>
        <taxon>Bacillota</taxon>
        <taxon>Clostridia</taxon>
        <taxon>Lachnospirales</taxon>
        <taxon>Lachnospiraceae</taxon>
        <taxon>Catonella</taxon>
    </lineage>
</organism>
<comment type="subcellular location">
    <subcellularLocation>
        <location evidence="1">Membrane</location>
        <topology evidence="1">Lipid-anchor</topology>
    </subcellularLocation>
</comment>
<name>A0ABS1J1U1_9FIRM</name>
<evidence type="ECO:0000256" key="5">
    <source>
        <dbReference type="ARBA" id="ARBA00023288"/>
    </source>
</evidence>
<dbReference type="Gene3D" id="3.40.190.10">
    <property type="entry name" value="Periplasmic binding protein-like II"/>
    <property type="match status" value="2"/>
</dbReference>